<evidence type="ECO:0000313" key="2">
    <source>
        <dbReference type="Proteomes" id="UP000005337"/>
    </source>
</evidence>
<dbReference type="RefSeq" id="WP_003464001.1">
    <property type="nucleotide sequence ID" value="NZ_ABDW01000017.1"/>
</dbReference>
<sequence length="41" mass="4589">MIILFGQATDGTVTAPDGTKLELNKDLLTKHYKIVLKYILL</sequence>
<dbReference type="Proteomes" id="UP000005337">
    <property type="component" value="Unassembled WGS sequence"/>
</dbReference>
<reference evidence="1 2" key="1">
    <citation type="submission" date="2007-07" db="EMBL/GenBank/DDBJ databases">
        <title>Annotation of Clostridium perfringens E str. JGS1987.</title>
        <authorList>
            <person name="Paulsen I."/>
            <person name="Sebastian Y."/>
        </authorList>
    </citation>
    <scope>NUCLEOTIDE SEQUENCE [LARGE SCALE GENOMIC DNA]</scope>
    <source>
        <strain evidence="2">E str. JGS1987</strain>
    </source>
</reference>
<comment type="caution">
    <text evidence="1">The sequence shown here is derived from an EMBL/GenBank/DDBJ whole genome shotgun (WGS) entry which is preliminary data.</text>
</comment>
<evidence type="ECO:0000313" key="1">
    <source>
        <dbReference type="EMBL" id="EDT14824.1"/>
    </source>
</evidence>
<dbReference type="AlphaFoldDB" id="B1BU23"/>
<proteinExistence type="predicted"/>
<accession>B1BU23</accession>
<dbReference type="EMBL" id="ABDW01000017">
    <property type="protein sequence ID" value="EDT14824.1"/>
    <property type="molecule type" value="Genomic_DNA"/>
</dbReference>
<name>B1BU23_CLOPF</name>
<protein>
    <submittedName>
        <fullName evidence="1">Uncharacterized protein</fullName>
    </submittedName>
</protein>
<gene>
    <name evidence="1" type="ORF">AC3_0165</name>
</gene>
<organism evidence="1 2">
    <name type="scientific">Clostridium perfringens E str. JGS1987</name>
    <dbReference type="NCBI Taxonomy" id="451755"/>
    <lineage>
        <taxon>Bacteria</taxon>
        <taxon>Bacillati</taxon>
        <taxon>Bacillota</taxon>
        <taxon>Clostridia</taxon>
        <taxon>Eubacteriales</taxon>
        <taxon>Clostridiaceae</taxon>
        <taxon>Clostridium</taxon>
    </lineage>
</organism>